<feature type="domain" description="Retrovirus-related Pol polyprotein from transposon TNT 1-94-like beta-barrel" evidence="3">
    <location>
        <begin position="942"/>
        <end position="1012"/>
    </location>
</feature>
<keyword evidence="1" id="KW-0175">Coiled coil</keyword>
<feature type="region of interest" description="Disordered" evidence="2">
    <location>
        <begin position="1"/>
        <end position="58"/>
    </location>
</feature>
<reference evidence="4" key="2">
    <citation type="submission" date="2022-01" db="EMBL/GenBank/DDBJ databases">
        <authorList>
            <person name="Yamashiro T."/>
            <person name="Shiraishi A."/>
            <person name="Satake H."/>
            <person name="Nakayama K."/>
        </authorList>
    </citation>
    <scope>NUCLEOTIDE SEQUENCE</scope>
</reference>
<feature type="compositionally biased region" description="Polar residues" evidence="2">
    <location>
        <begin position="836"/>
        <end position="845"/>
    </location>
</feature>
<reference evidence="4" key="1">
    <citation type="journal article" date="2022" name="Int. J. Mol. Sci.">
        <title>Draft Genome of Tanacetum Coccineum: Genomic Comparison of Closely Related Tanacetum-Family Plants.</title>
        <authorList>
            <person name="Yamashiro T."/>
            <person name="Shiraishi A."/>
            <person name="Nakayama K."/>
            <person name="Satake H."/>
        </authorList>
    </citation>
    <scope>NUCLEOTIDE SEQUENCE</scope>
</reference>
<feature type="compositionally biased region" description="Polar residues" evidence="2">
    <location>
        <begin position="21"/>
        <end position="31"/>
    </location>
</feature>
<evidence type="ECO:0000259" key="3">
    <source>
        <dbReference type="Pfam" id="PF22936"/>
    </source>
</evidence>
<feature type="region of interest" description="Disordered" evidence="2">
    <location>
        <begin position="129"/>
        <end position="156"/>
    </location>
</feature>
<feature type="compositionally biased region" description="Polar residues" evidence="2">
    <location>
        <begin position="38"/>
        <end position="48"/>
    </location>
</feature>
<protein>
    <recommendedName>
        <fullName evidence="3">Retrovirus-related Pol polyprotein from transposon TNT 1-94-like beta-barrel domain-containing protein</fullName>
    </recommendedName>
</protein>
<dbReference type="EMBL" id="BQNB010014400">
    <property type="protein sequence ID" value="GJT27704.1"/>
    <property type="molecule type" value="Genomic_DNA"/>
</dbReference>
<organism evidence="4 5">
    <name type="scientific">Tanacetum coccineum</name>
    <dbReference type="NCBI Taxonomy" id="301880"/>
    <lineage>
        <taxon>Eukaryota</taxon>
        <taxon>Viridiplantae</taxon>
        <taxon>Streptophyta</taxon>
        <taxon>Embryophyta</taxon>
        <taxon>Tracheophyta</taxon>
        <taxon>Spermatophyta</taxon>
        <taxon>Magnoliopsida</taxon>
        <taxon>eudicotyledons</taxon>
        <taxon>Gunneridae</taxon>
        <taxon>Pentapetalae</taxon>
        <taxon>asterids</taxon>
        <taxon>campanulids</taxon>
        <taxon>Asterales</taxon>
        <taxon>Asteraceae</taxon>
        <taxon>Asteroideae</taxon>
        <taxon>Anthemideae</taxon>
        <taxon>Anthemidinae</taxon>
        <taxon>Tanacetum</taxon>
    </lineage>
</organism>
<dbReference type="Proteomes" id="UP001151760">
    <property type="component" value="Unassembled WGS sequence"/>
</dbReference>
<evidence type="ECO:0000256" key="2">
    <source>
        <dbReference type="SAM" id="MobiDB-lite"/>
    </source>
</evidence>
<evidence type="ECO:0000313" key="5">
    <source>
        <dbReference type="Proteomes" id="UP001151760"/>
    </source>
</evidence>
<feature type="compositionally biased region" description="Pro residues" evidence="2">
    <location>
        <begin position="10"/>
        <end position="20"/>
    </location>
</feature>
<feature type="compositionally biased region" description="Polar residues" evidence="2">
    <location>
        <begin position="138"/>
        <end position="156"/>
    </location>
</feature>
<sequence length="1074" mass="122853">MIPQVHSPQPYSPMYPPPHLSQPQISHSSVPPSHEYQSHLNHQTSSVPQIGYHSPQASTLPMTEFPQMDSGLIVPVFSEGDDLIACLNKAMDFLTAVASSRFPSTNNQLRTSSNLRNQTTILDGRVTVQQVQRRQGQSYASTSYKGNATSSGGNNTRGQARVMKCYNFQGEGHMTEDLDAYDFDCDDVSNAKAVLMANLSNYGSAVILKVPHSEHYHNDMENQSVHAMQNLEQTLIVDFPDNEITSDSNIILYSQYLKETQQAAVQDTNLHAQQDSMILSVIEQMSEQMINHVNNCKKTNKEKNNESITAELERYKERVKTFEQRLNIDLSSQKESKYLENEIDLEKKIKKLDNIVYKVGQSTQTVYMLTKPHVFYNDTHKQALGYQNLFYLKKAQRIKPTLYDGSIISSQHVAILVIDDDETLILEEVSRSKMLARQNDLIFKEKKVNTTPINYVELNKLSEDFGKRFVLQQELSAEQAFWLQTSNLNTEQSDISPRRIEAPNELPKVSLVNTSLKKLKFHISNFDTMVKKRITPDVITEGEWGFKHTKAVFLKEVIPFLTTLKDTFNVFDRDLLNKKELFLENDRLLQQIMSQDVSLSVMNSTTLNGESVNVEMQNSESCDKFFDLDVELLKSKIQIFQKDKSCDNQNALEIPEYFVNNDLKALLQAKDTTIRKLKEHIKYMRENDKEEKVQQDMDEIATFNIELEHRKEIVENAAQIPIATNITPGMFKLDIEPISHRLKNNKDAHEDYIKKTIENTDTIRGLVELAIQQNPSEPLLDSTCRFTKHVQEMLVYVSKTSPCSPKLSEKLVDVTPMNKVKKVRLKPTGNRKNDRISQPQSSNMKNKVEAQHRKVNLNLNKKNRVVEPIRDADVKHSLLNANSELICATCNQCMFDAIQDMYVLDFVKDVNGRSKSAKKNKKHNIWKPTGHVFTGVVQIVLWYLDSGCSKHMTGNRSQLINCVSKFLGTVRFGNDQIAKIMGYGDYQLGNVIISRVYYVEGLGHNLFSVREFYDADLEVAFRKNTCFIRDLEGVDLLSGSRDTNLYTISLDDMLKTSPIYLNPIIFRHKLGNRR</sequence>
<dbReference type="InterPro" id="IPR054722">
    <property type="entry name" value="PolX-like_BBD"/>
</dbReference>
<comment type="caution">
    <text evidence="4">The sequence shown here is derived from an EMBL/GenBank/DDBJ whole genome shotgun (WGS) entry which is preliminary data.</text>
</comment>
<dbReference type="Pfam" id="PF22936">
    <property type="entry name" value="Pol_BBD"/>
    <property type="match status" value="1"/>
</dbReference>
<feature type="coiled-coil region" evidence="1">
    <location>
        <begin position="282"/>
        <end position="325"/>
    </location>
</feature>
<accession>A0ABQ5CS81</accession>
<proteinExistence type="predicted"/>
<gene>
    <name evidence="4" type="ORF">Tco_0907979</name>
</gene>
<name>A0ABQ5CS81_9ASTR</name>
<keyword evidence="5" id="KW-1185">Reference proteome</keyword>
<evidence type="ECO:0000256" key="1">
    <source>
        <dbReference type="SAM" id="Coils"/>
    </source>
</evidence>
<evidence type="ECO:0000313" key="4">
    <source>
        <dbReference type="EMBL" id="GJT27704.1"/>
    </source>
</evidence>
<feature type="region of interest" description="Disordered" evidence="2">
    <location>
        <begin position="827"/>
        <end position="849"/>
    </location>
</feature>